<protein>
    <submittedName>
        <fullName evidence="2">Uncharacterized protein</fullName>
    </submittedName>
</protein>
<dbReference type="Proteomes" id="UP000246464">
    <property type="component" value="Chromosome 18"/>
</dbReference>
<feature type="region of interest" description="Disordered" evidence="1">
    <location>
        <begin position="40"/>
        <end position="63"/>
    </location>
</feature>
<evidence type="ECO:0000313" key="2">
    <source>
        <dbReference type="EMBL" id="AWP17322.1"/>
    </source>
</evidence>
<gene>
    <name evidence="2" type="ORF">SMAX5B_020245</name>
</gene>
<dbReference type="EMBL" id="CP026260">
    <property type="protein sequence ID" value="AWP17322.1"/>
    <property type="molecule type" value="Genomic_DNA"/>
</dbReference>
<name>A0A2U9CRQ4_SCOMX</name>
<reference evidence="2 3" key="1">
    <citation type="submission" date="2017-12" db="EMBL/GenBank/DDBJ databases">
        <title>Integrating genomic resources of turbot (Scophthalmus maximus) in depth evaluation of genetic and physical mapping variation across individuals.</title>
        <authorList>
            <person name="Martinez P."/>
        </authorList>
    </citation>
    <scope>NUCLEOTIDE SEQUENCE [LARGE SCALE GENOMIC DNA]</scope>
</reference>
<proteinExistence type="predicted"/>
<keyword evidence="3" id="KW-1185">Reference proteome</keyword>
<sequence length="63" mass="6723">METGVAHRAAGATTLTCPPDIHLQSFSSVQQQLSTYIERTAGHRGPCPNKQEAVRFAEGGDTP</sequence>
<accession>A0A2U9CRQ4</accession>
<evidence type="ECO:0000313" key="3">
    <source>
        <dbReference type="Proteomes" id="UP000246464"/>
    </source>
</evidence>
<dbReference type="AlphaFoldDB" id="A0A2U9CRQ4"/>
<evidence type="ECO:0000256" key="1">
    <source>
        <dbReference type="SAM" id="MobiDB-lite"/>
    </source>
</evidence>
<organism evidence="2 3">
    <name type="scientific">Scophthalmus maximus</name>
    <name type="common">Turbot</name>
    <name type="synonym">Psetta maxima</name>
    <dbReference type="NCBI Taxonomy" id="52904"/>
    <lineage>
        <taxon>Eukaryota</taxon>
        <taxon>Metazoa</taxon>
        <taxon>Chordata</taxon>
        <taxon>Craniata</taxon>
        <taxon>Vertebrata</taxon>
        <taxon>Euteleostomi</taxon>
        <taxon>Actinopterygii</taxon>
        <taxon>Neopterygii</taxon>
        <taxon>Teleostei</taxon>
        <taxon>Neoteleostei</taxon>
        <taxon>Acanthomorphata</taxon>
        <taxon>Carangaria</taxon>
        <taxon>Pleuronectiformes</taxon>
        <taxon>Pleuronectoidei</taxon>
        <taxon>Scophthalmidae</taxon>
        <taxon>Scophthalmus</taxon>
    </lineage>
</organism>